<keyword evidence="4" id="KW-1185">Reference proteome</keyword>
<proteinExistence type="predicted"/>
<feature type="region of interest" description="Disordered" evidence="1">
    <location>
        <begin position="1"/>
        <end position="35"/>
    </location>
</feature>
<keyword evidence="2" id="KW-0472">Membrane</keyword>
<comment type="caution">
    <text evidence="3">The sequence shown here is derived from an EMBL/GenBank/DDBJ whole genome shotgun (WGS) entry which is preliminary data.</text>
</comment>
<evidence type="ECO:0000313" key="3">
    <source>
        <dbReference type="EMBL" id="NYD38772.1"/>
    </source>
</evidence>
<feature type="compositionally biased region" description="Basic and acidic residues" evidence="1">
    <location>
        <begin position="1"/>
        <end position="10"/>
    </location>
</feature>
<keyword evidence="2" id="KW-0812">Transmembrane</keyword>
<dbReference type="AlphaFoldDB" id="A0A7Y9E0F0"/>
<sequence length="237" mass="24461">MNTLARDDAPTVRLPIQRPAVGGRHARPEGWAPPAAPFPSAHLTSAYLHPTEAPAGLGMAWAHGGGPTGARTPLGRRLEEAFGPNGLHEIPPPIRRHPRIAFAVLGGFVLSAVILLATLAMPGTMTVQGAFTAHGSAPLASGAECWSGLYAPGTPVTVVDGRGALVATGRLDSGQVTTDSTSAYGRYGYATDCTFSFTVSGVPTGEDAYGIRIGSMRNTVVFSEAEMADSPAIETTN</sequence>
<reference evidence="3 4" key="1">
    <citation type="submission" date="2020-07" db="EMBL/GenBank/DDBJ databases">
        <title>Sequencing the genomes of 1000 actinobacteria strains.</title>
        <authorList>
            <person name="Klenk H.-P."/>
        </authorList>
    </citation>
    <scope>NUCLEOTIDE SEQUENCE [LARGE SCALE GENOMIC DNA]</scope>
    <source>
        <strain evidence="3 4">DSM 45772</strain>
    </source>
</reference>
<evidence type="ECO:0000256" key="2">
    <source>
        <dbReference type="SAM" id="Phobius"/>
    </source>
</evidence>
<dbReference type="Proteomes" id="UP000535890">
    <property type="component" value="Unassembled WGS sequence"/>
</dbReference>
<feature type="transmembrane region" description="Helical" evidence="2">
    <location>
        <begin position="100"/>
        <end position="121"/>
    </location>
</feature>
<organism evidence="3 4">
    <name type="scientific">Actinomycetospora corticicola</name>
    <dbReference type="NCBI Taxonomy" id="663602"/>
    <lineage>
        <taxon>Bacteria</taxon>
        <taxon>Bacillati</taxon>
        <taxon>Actinomycetota</taxon>
        <taxon>Actinomycetes</taxon>
        <taxon>Pseudonocardiales</taxon>
        <taxon>Pseudonocardiaceae</taxon>
        <taxon>Actinomycetospora</taxon>
    </lineage>
</organism>
<gene>
    <name evidence="3" type="ORF">BJ983_004874</name>
</gene>
<name>A0A7Y9E0F0_9PSEU</name>
<evidence type="ECO:0000313" key="4">
    <source>
        <dbReference type="Proteomes" id="UP000535890"/>
    </source>
</evidence>
<dbReference type="EMBL" id="JACCBN010000001">
    <property type="protein sequence ID" value="NYD38772.1"/>
    <property type="molecule type" value="Genomic_DNA"/>
</dbReference>
<keyword evidence="2" id="KW-1133">Transmembrane helix</keyword>
<accession>A0A7Y9E0F0</accession>
<protein>
    <submittedName>
        <fullName evidence="3">Uncharacterized protein</fullName>
    </submittedName>
</protein>
<evidence type="ECO:0000256" key="1">
    <source>
        <dbReference type="SAM" id="MobiDB-lite"/>
    </source>
</evidence>